<sequence length="459" mass="49661">MSVDIGSTYTKAAFFKLEGRDSCVIAQESVPTTSDDVSKGFFLAEKELFHKTGLMAGKVYFSSSARGGLKIAAMGLVSGLTLAIAKLVAASAGGKIVGSFSYGLTAHDIEKLKEWEPDIVLMTGGTDGGHESLTLKNAGMLAAARLPASIIFAGNNRIQEKVAGILSDSEVYFADNVMPEVGEVNIEPAREIIRRIFINKIVDGKGLSALIKKVGNPPKPTPLSMFELVGKLPLYGTEWDNVCVVDMGGATTDVYSNTETASVNSAVVLKGIREPRLTRTVEGDLGLRVSAGSVTQSAENQVKKALSSGGLEWLRFCEYVLHVTHKTDALPRNREEREFDRILATACLTVSLMRHAGRTRPVWTSNGTVLVQRGKDMRSVKKMIGTGGFLALERDACVYDRALKKETLKDEEEVLLPERPEIYADAEYLLPLLGNLACDFPEETAMLAIQSLEPIQKAA</sequence>
<comment type="caution">
    <text evidence="1">The sequence shown here is derived from an EMBL/GenBank/DDBJ whole genome shotgun (WGS) entry which is preliminary data.</text>
</comment>
<dbReference type="EMBL" id="MFYX01000015">
    <property type="protein sequence ID" value="OGK07058.1"/>
    <property type="molecule type" value="Genomic_DNA"/>
</dbReference>
<dbReference type="Pfam" id="PF13941">
    <property type="entry name" value="MutL"/>
    <property type="match status" value="1"/>
</dbReference>
<gene>
    <name evidence="1" type="ORF">A2519_13875</name>
</gene>
<protein>
    <recommendedName>
        <fullName evidence="3">Glutamate mutase</fullName>
    </recommendedName>
</protein>
<proteinExistence type="predicted"/>
<name>A0A1F7FKB7_UNCRA</name>
<evidence type="ECO:0000313" key="1">
    <source>
        <dbReference type="EMBL" id="OGK07058.1"/>
    </source>
</evidence>
<dbReference type="NCBIfam" id="TIGR01319">
    <property type="entry name" value="glmL_fam"/>
    <property type="match status" value="1"/>
</dbReference>
<organism evidence="1 2">
    <name type="scientific">Candidatus Raymondbacteria bacterium RIFOXYD12_FULL_49_13</name>
    <dbReference type="NCBI Taxonomy" id="1817890"/>
    <lineage>
        <taxon>Bacteria</taxon>
        <taxon>Raymondiibacteriota</taxon>
    </lineage>
</organism>
<dbReference type="PIRSF" id="PIRSF004729">
    <property type="entry name" value="MutL"/>
    <property type="match status" value="1"/>
</dbReference>
<reference evidence="1 2" key="1">
    <citation type="journal article" date="2016" name="Nat. Commun.">
        <title>Thousands of microbial genomes shed light on interconnected biogeochemical processes in an aquifer system.</title>
        <authorList>
            <person name="Anantharaman K."/>
            <person name="Brown C.T."/>
            <person name="Hug L.A."/>
            <person name="Sharon I."/>
            <person name="Castelle C.J."/>
            <person name="Probst A.J."/>
            <person name="Thomas B.C."/>
            <person name="Singh A."/>
            <person name="Wilkins M.J."/>
            <person name="Karaoz U."/>
            <person name="Brodie E.L."/>
            <person name="Williams K.H."/>
            <person name="Hubbard S.S."/>
            <person name="Banfield J.F."/>
        </authorList>
    </citation>
    <scope>NUCLEOTIDE SEQUENCE [LARGE SCALE GENOMIC DNA]</scope>
</reference>
<dbReference type="InterPro" id="IPR006230">
    <property type="entry name" value="MutL"/>
</dbReference>
<dbReference type="AlphaFoldDB" id="A0A1F7FKB7"/>
<dbReference type="Proteomes" id="UP000179243">
    <property type="component" value="Unassembled WGS sequence"/>
</dbReference>
<evidence type="ECO:0008006" key="3">
    <source>
        <dbReference type="Google" id="ProtNLM"/>
    </source>
</evidence>
<evidence type="ECO:0000313" key="2">
    <source>
        <dbReference type="Proteomes" id="UP000179243"/>
    </source>
</evidence>
<accession>A0A1F7FKB7</accession>